<feature type="transmembrane region" description="Helical" evidence="6">
    <location>
        <begin position="190"/>
        <end position="211"/>
    </location>
</feature>
<evidence type="ECO:0000256" key="3">
    <source>
        <dbReference type="ARBA" id="ARBA00022989"/>
    </source>
</evidence>
<evidence type="ECO:0000313" key="8">
    <source>
        <dbReference type="EMBL" id="TQD44157.1"/>
    </source>
</evidence>
<evidence type="ECO:0000256" key="1">
    <source>
        <dbReference type="ARBA" id="ARBA00004141"/>
    </source>
</evidence>
<feature type="domain" description="ABC-2 type transporter transmembrane" evidence="7">
    <location>
        <begin position="91"/>
        <end position="266"/>
    </location>
</feature>
<dbReference type="AlphaFoldDB" id="A0A508A4B9"/>
<feature type="transmembrane region" description="Helical" evidence="6">
    <location>
        <begin position="83"/>
        <end position="106"/>
    </location>
</feature>
<keyword evidence="2 6" id="KW-0812">Transmembrane</keyword>
<dbReference type="GO" id="GO:0016020">
    <property type="term" value="C:membrane"/>
    <property type="evidence" value="ECO:0007669"/>
    <property type="project" value="UniProtKB-SubCell"/>
</dbReference>
<gene>
    <name evidence="8" type="ORF">FK256_03715</name>
</gene>
<feature type="transmembrane region" description="Helical" evidence="6">
    <location>
        <begin position="126"/>
        <end position="151"/>
    </location>
</feature>
<feature type="transmembrane region" description="Helical" evidence="6">
    <location>
        <begin position="163"/>
        <end position="184"/>
    </location>
</feature>
<dbReference type="Pfam" id="PF12698">
    <property type="entry name" value="ABC2_membrane_3"/>
    <property type="match status" value="1"/>
</dbReference>
<dbReference type="InterPro" id="IPR013525">
    <property type="entry name" value="ABC2_TM"/>
</dbReference>
<feature type="transmembrane region" description="Helical" evidence="6">
    <location>
        <begin position="51"/>
        <end position="71"/>
    </location>
</feature>
<comment type="subcellular location">
    <subcellularLocation>
        <location evidence="1">Membrane</location>
        <topology evidence="1">Multi-pass membrane protein</topology>
    </subcellularLocation>
</comment>
<evidence type="ECO:0000256" key="5">
    <source>
        <dbReference type="SAM" id="MobiDB-lite"/>
    </source>
</evidence>
<proteinExistence type="predicted"/>
<feature type="compositionally biased region" description="Polar residues" evidence="5">
    <location>
        <begin position="1"/>
        <end position="15"/>
    </location>
</feature>
<dbReference type="PANTHER" id="PTHR43229">
    <property type="entry name" value="NODULATION PROTEIN J"/>
    <property type="match status" value="1"/>
</dbReference>
<keyword evidence="3 6" id="KW-1133">Transmembrane helix</keyword>
<evidence type="ECO:0000313" key="9">
    <source>
        <dbReference type="Proteomes" id="UP000319010"/>
    </source>
</evidence>
<accession>A0A508A4B9</accession>
<feature type="region of interest" description="Disordered" evidence="5">
    <location>
        <begin position="1"/>
        <end position="22"/>
    </location>
</feature>
<dbReference type="EMBL" id="VICB01000004">
    <property type="protein sequence ID" value="TQD44157.1"/>
    <property type="molecule type" value="Genomic_DNA"/>
</dbReference>
<dbReference type="InterPro" id="IPR051784">
    <property type="entry name" value="Nod_factor_ABC_transporter"/>
</dbReference>
<reference evidence="8 9" key="1">
    <citation type="submission" date="2019-06" db="EMBL/GenBank/DDBJ databases">
        <title>Draft genome sequence of Actinomyces johnsonii CCUG 34287T.</title>
        <authorList>
            <person name="Salva-Serra F."/>
            <person name="Cardew S."/>
            <person name="Moore E."/>
        </authorList>
    </citation>
    <scope>NUCLEOTIDE SEQUENCE [LARGE SCALE GENOMIC DNA]</scope>
    <source>
        <strain evidence="8 9">CCUG 34287</strain>
    </source>
</reference>
<dbReference type="PANTHER" id="PTHR43229:SF2">
    <property type="entry name" value="NODULATION PROTEIN J"/>
    <property type="match status" value="1"/>
</dbReference>
<dbReference type="Proteomes" id="UP000319010">
    <property type="component" value="Unassembled WGS sequence"/>
</dbReference>
<protein>
    <submittedName>
        <fullName evidence="8">ABC transporter permease</fullName>
    </submittedName>
</protein>
<evidence type="ECO:0000256" key="2">
    <source>
        <dbReference type="ARBA" id="ARBA00022692"/>
    </source>
</evidence>
<name>A0A508A4B9_9ACTO</name>
<feature type="transmembrane region" description="Helical" evidence="6">
    <location>
        <begin position="252"/>
        <end position="271"/>
    </location>
</feature>
<evidence type="ECO:0000259" key="7">
    <source>
        <dbReference type="Pfam" id="PF12698"/>
    </source>
</evidence>
<comment type="caution">
    <text evidence="8">The sequence shown here is derived from an EMBL/GenBank/DDBJ whole genome shotgun (WGS) entry which is preliminary data.</text>
</comment>
<keyword evidence="4 6" id="KW-0472">Membrane</keyword>
<evidence type="ECO:0000256" key="6">
    <source>
        <dbReference type="SAM" id="Phobius"/>
    </source>
</evidence>
<dbReference type="GO" id="GO:0140359">
    <property type="term" value="F:ABC-type transporter activity"/>
    <property type="evidence" value="ECO:0007669"/>
    <property type="project" value="InterPro"/>
</dbReference>
<evidence type="ECO:0000256" key="4">
    <source>
        <dbReference type="ARBA" id="ARBA00023136"/>
    </source>
</evidence>
<sequence length="274" mass="29548">MKENPMSTPTSTTADPDQAGGTGLRAVSRTTPLWRQLGLLVQWQFRRSLPMLPLFIIVQTLLSVSMVLGYGLIVGHPGREASLYLAGGGPAVALISVGLIMTPQWVSQSRTEGSLDWMRTLPVPRVAFLLADLAIWTALALPGLVVGVLVANARFDVDLAPQWWLIPGAVLVALTAACIGYAIATLLAPALAQILSQVLAFGIMLFSPVSFPTDRLPDWAQEIHRWLPFEPMAQVVRAGLFSHDATMPIRSWILLGGWCLVAVAGASWALGRRP</sequence>
<organism evidence="8 9">
    <name type="scientific">Actinomyces johnsonii</name>
    <dbReference type="NCBI Taxonomy" id="544581"/>
    <lineage>
        <taxon>Bacteria</taxon>
        <taxon>Bacillati</taxon>
        <taxon>Actinomycetota</taxon>
        <taxon>Actinomycetes</taxon>
        <taxon>Actinomycetales</taxon>
        <taxon>Actinomycetaceae</taxon>
        <taxon>Actinomyces</taxon>
    </lineage>
</organism>